<keyword evidence="5" id="KW-0812">Transmembrane</keyword>
<evidence type="ECO:0000256" key="2">
    <source>
        <dbReference type="ARBA" id="ARBA00007613"/>
    </source>
</evidence>
<organism evidence="9 10">
    <name type="scientific">Filimonas zeae</name>
    <dbReference type="NCBI Taxonomy" id="1737353"/>
    <lineage>
        <taxon>Bacteria</taxon>
        <taxon>Pseudomonadati</taxon>
        <taxon>Bacteroidota</taxon>
        <taxon>Chitinophagia</taxon>
        <taxon>Chitinophagales</taxon>
        <taxon>Chitinophagaceae</taxon>
        <taxon>Filimonas</taxon>
    </lineage>
</organism>
<dbReference type="GO" id="GO:0015288">
    <property type="term" value="F:porin activity"/>
    <property type="evidence" value="ECO:0007669"/>
    <property type="project" value="TreeGrafter"/>
</dbReference>
<keyword evidence="8" id="KW-0732">Signal</keyword>
<dbReference type="EMBL" id="BMIB01000002">
    <property type="protein sequence ID" value="GGH63672.1"/>
    <property type="molecule type" value="Genomic_DNA"/>
</dbReference>
<evidence type="ECO:0000256" key="7">
    <source>
        <dbReference type="ARBA" id="ARBA00023237"/>
    </source>
</evidence>
<reference evidence="9" key="2">
    <citation type="submission" date="2020-09" db="EMBL/GenBank/DDBJ databases">
        <authorList>
            <person name="Sun Q."/>
            <person name="Zhou Y."/>
        </authorList>
    </citation>
    <scope>NUCLEOTIDE SEQUENCE</scope>
    <source>
        <strain evidence="9">CGMCC 1.15290</strain>
    </source>
</reference>
<evidence type="ECO:0000313" key="9">
    <source>
        <dbReference type="EMBL" id="GGH63672.1"/>
    </source>
</evidence>
<reference evidence="9" key="1">
    <citation type="journal article" date="2014" name="Int. J. Syst. Evol. Microbiol.">
        <title>Complete genome sequence of Corynebacterium casei LMG S-19264T (=DSM 44701T), isolated from a smear-ripened cheese.</title>
        <authorList>
            <consortium name="US DOE Joint Genome Institute (JGI-PGF)"/>
            <person name="Walter F."/>
            <person name="Albersmeier A."/>
            <person name="Kalinowski J."/>
            <person name="Ruckert C."/>
        </authorList>
    </citation>
    <scope>NUCLEOTIDE SEQUENCE</scope>
    <source>
        <strain evidence="9">CGMCC 1.15290</strain>
    </source>
</reference>
<evidence type="ECO:0000256" key="8">
    <source>
        <dbReference type="SAM" id="SignalP"/>
    </source>
</evidence>
<dbReference type="AlphaFoldDB" id="A0A917IUP1"/>
<comment type="caution">
    <text evidence="9">The sequence shown here is derived from an EMBL/GenBank/DDBJ whole genome shotgun (WGS) entry which is preliminary data.</text>
</comment>
<keyword evidence="4" id="KW-1134">Transmembrane beta strand</keyword>
<dbReference type="Proteomes" id="UP000627292">
    <property type="component" value="Unassembled WGS sequence"/>
</dbReference>
<keyword evidence="7" id="KW-0998">Cell outer membrane</keyword>
<dbReference type="InterPro" id="IPR051906">
    <property type="entry name" value="TolC-like"/>
</dbReference>
<comment type="similarity">
    <text evidence="2">Belongs to the outer membrane factor (OMF) (TC 1.B.17) family.</text>
</comment>
<dbReference type="GO" id="GO:0015562">
    <property type="term" value="F:efflux transmembrane transporter activity"/>
    <property type="evidence" value="ECO:0007669"/>
    <property type="project" value="InterPro"/>
</dbReference>
<keyword evidence="6" id="KW-0472">Membrane</keyword>
<protein>
    <recommendedName>
        <fullName evidence="11">Outer membrane protein TolC</fullName>
    </recommendedName>
</protein>
<dbReference type="Pfam" id="PF02321">
    <property type="entry name" value="OEP"/>
    <property type="match status" value="2"/>
</dbReference>
<feature type="signal peptide" evidence="8">
    <location>
        <begin position="1"/>
        <end position="24"/>
    </location>
</feature>
<dbReference type="SUPFAM" id="SSF56954">
    <property type="entry name" value="Outer membrane efflux proteins (OEP)"/>
    <property type="match status" value="1"/>
</dbReference>
<evidence type="ECO:0000256" key="5">
    <source>
        <dbReference type="ARBA" id="ARBA00022692"/>
    </source>
</evidence>
<dbReference type="GO" id="GO:0009279">
    <property type="term" value="C:cell outer membrane"/>
    <property type="evidence" value="ECO:0007669"/>
    <property type="project" value="UniProtKB-SubCell"/>
</dbReference>
<dbReference type="PANTHER" id="PTHR30026">
    <property type="entry name" value="OUTER MEMBRANE PROTEIN TOLC"/>
    <property type="match status" value="1"/>
</dbReference>
<gene>
    <name evidence="9" type="ORF">GCM10011379_14850</name>
</gene>
<evidence type="ECO:0000256" key="4">
    <source>
        <dbReference type="ARBA" id="ARBA00022452"/>
    </source>
</evidence>
<feature type="chain" id="PRO_5036859022" description="Outer membrane protein TolC" evidence="8">
    <location>
        <begin position="25"/>
        <end position="464"/>
    </location>
</feature>
<evidence type="ECO:0000313" key="10">
    <source>
        <dbReference type="Proteomes" id="UP000627292"/>
    </source>
</evidence>
<sequence>MPYKHKVRSLLAGCVLLLWTAATAQQQDSAVTLQQLLAGMRVNAPSLAADSAAVSVKQQQLHATGYNWLPSFKLNYQVDAGTNNNLPGGYFGFGIIPSNSRVREAGNSSTILTNLGIASLDWELYNFGAYNAQKSVAQSDVNVEEARFSQSRYQLQAYAIDAYLQLVRLQDLLAIQQQNISRNEEIRRSILALAKSGIKAGVDTSIATAELSRARLVAIEINNQIMQIRLQLGTLSGIAPQKLVADTGIEKQMMQQLSGTIPGITDTALHPSIAYYQSLYQNSLDKEALVKKSYNPKVSLQAAAWGRGSSVSAADEFRPLSKGIGFERGNYLVGLGITWNVFDLKRKQLQLHTQKAMSTYAQKKLNEQNTLLQLGIGQANTEVLTAAHRLEEIPNQLNAAQAAYRQKLSLYKNGLTDIIELNMALNLLYRAETDYTTAKYNYCKAVFQKAVAENRVEDLLQLLN</sequence>
<proteinExistence type="inferred from homology"/>
<keyword evidence="10" id="KW-1185">Reference proteome</keyword>
<comment type="subcellular location">
    <subcellularLocation>
        <location evidence="1">Cell outer membrane</location>
    </subcellularLocation>
</comment>
<dbReference type="InterPro" id="IPR003423">
    <property type="entry name" value="OMP_efflux"/>
</dbReference>
<dbReference type="PANTHER" id="PTHR30026:SF21">
    <property type="entry name" value="SLR1270 PROTEIN"/>
    <property type="match status" value="1"/>
</dbReference>
<evidence type="ECO:0000256" key="6">
    <source>
        <dbReference type="ARBA" id="ARBA00023136"/>
    </source>
</evidence>
<dbReference type="GO" id="GO:1990281">
    <property type="term" value="C:efflux pump complex"/>
    <property type="evidence" value="ECO:0007669"/>
    <property type="project" value="TreeGrafter"/>
</dbReference>
<dbReference type="RefSeq" id="WP_188951397.1">
    <property type="nucleotide sequence ID" value="NZ_BMIB01000002.1"/>
</dbReference>
<dbReference type="Gene3D" id="1.20.1600.10">
    <property type="entry name" value="Outer membrane efflux proteins (OEP)"/>
    <property type="match status" value="1"/>
</dbReference>
<evidence type="ECO:0008006" key="11">
    <source>
        <dbReference type="Google" id="ProtNLM"/>
    </source>
</evidence>
<evidence type="ECO:0000256" key="3">
    <source>
        <dbReference type="ARBA" id="ARBA00022448"/>
    </source>
</evidence>
<evidence type="ECO:0000256" key="1">
    <source>
        <dbReference type="ARBA" id="ARBA00004442"/>
    </source>
</evidence>
<accession>A0A917IUP1</accession>
<name>A0A917IUP1_9BACT</name>
<keyword evidence="3" id="KW-0813">Transport</keyword>